<gene>
    <name evidence="1" type="ORF">BP5796_02898</name>
</gene>
<name>A0A3D8SZH9_9HELO</name>
<organism evidence="1 2">
    <name type="scientific">Coleophoma crateriformis</name>
    <dbReference type="NCBI Taxonomy" id="565419"/>
    <lineage>
        <taxon>Eukaryota</taxon>
        <taxon>Fungi</taxon>
        <taxon>Dikarya</taxon>
        <taxon>Ascomycota</taxon>
        <taxon>Pezizomycotina</taxon>
        <taxon>Leotiomycetes</taxon>
        <taxon>Helotiales</taxon>
        <taxon>Dermateaceae</taxon>
        <taxon>Coleophoma</taxon>
    </lineage>
</organism>
<dbReference type="EMBL" id="PDLN01000003">
    <property type="protein sequence ID" value="RDW91733.1"/>
    <property type="molecule type" value="Genomic_DNA"/>
</dbReference>
<dbReference type="AlphaFoldDB" id="A0A3D8SZH9"/>
<reference evidence="1 2" key="1">
    <citation type="journal article" date="2018" name="IMA Fungus">
        <title>IMA Genome-F 9: Draft genome sequence of Annulohypoxylon stygium, Aspergillus mulundensis, Berkeleyomyces basicola (syn. Thielaviopsis basicola), Ceratocystis smalleyi, two Cercospora beticola strains, Coleophoma cylindrospora, Fusarium fracticaudum, Phialophora cf. hyalina, and Morchella septimelata.</title>
        <authorList>
            <person name="Wingfield B.D."/>
            <person name="Bills G.F."/>
            <person name="Dong Y."/>
            <person name="Huang W."/>
            <person name="Nel W.J."/>
            <person name="Swalarsk-Parry B.S."/>
            <person name="Vaghefi N."/>
            <person name="Wilken P.M."/>
            <person name="An Z."/>
            <person name="de Beer Z.W."/>
            <person name="De Vos L."/>
            <person name="Chen L."/>
            <person name="Duong T.A."/>
            <person name="Gao Y."/>
            <person name="Hammerbacher A."/>
            <person name="Kikkert J.R."/>
            <person name="Li Y."/>
            <person name="Li H."/>
            <person name="Li K."/>
            <person name="Li Q."/>
            <person name="Liu X."/>
            <person name="Ma X."/>
            <person name="Naidoo K."/>
            <person name="Pethybridge S.J."/>
            <person name="Sun J."/>
            <person name="Steenkamp E.T."/>
            <person name="van der Nest M.A."/>
            <person name="van Wyk S."/>
            <person name="Wingfield M.J."/>
            <person name="Xiong C."/>
            <person name="Yue Q."/>
            <person name="Zhang X."/>
        </authorList>
    </citation>
    <scope>NUCLEOTIDE SEQUENCE [LARGE SCALE GENOMIC DNA]</scope>
    <source>
        <strain evidence="1 2">BP5796</strain>
    </source>
</reference>
<keyword evidence="2" id="KW-1185">Reference proteome</keyword>
<evidence type="ECO:0000313" key="1">
    <source>
        <dbReference type="EMBL" id="RDW91733.1"/>
    </source>
</evidence>
<dbReference type="Proteomes" id="UP000256328">
    <property type="component" value="Unassembled WGS sequence"/>
</dbReference>
<sequence>MALKCLAMLRIEIMEFAEGIVGGGLGLSAVSPMATPLTPAIRHLLRSGTRHDALHVYVPWKIVMMKWHENSSGSKDAYGSGLAFSICADVVWRIFWHTSPKFGHTSSSKQTCRVQISPKIALWPLKPLLALENMRRYQPSVATIWHPWGSAIDRLIPWALEYGLTISNACCRRCCAFGLGSSLSASRSCAELGAGAPSCCYFRCFNGIMYELSHYEKEKQLELTRELTELSSVGHQKLDRGALRAETSGASATVDLEGVLTTPEQPEEFVAKITSWFIICWADIRGEYGLRGMQLEYNRV</sequence>
<protein>
    <submittedName>
        <fullName evidence="1">Uncharacterized protein</fullName>
    </submittedName>
</protein>
<evidence type="ECO:0000313" key="2">
    <source>
        <dbReference type="Proteomes" id="UP000256328"/>
    </source>
</evidence>
<proteinExistence type="predicted"/>
<comment type="caution">
    <text evidence="1">The sequence shown here is derived from an EMBL/GenBank/DDBJ whole genome shotgun (WGS) entry which is preliminary data.</text>
</comment>
<accession>A0A3D8SZH9</accession>